<accession>V5H795</accession>
<feature type="compositionally biased region" description="Low complexity" evidence="1">
    <location>
        <begin position="63"/>
        <end position="74"/>
    </location>
</feature>
<sequence length="159" mass="17259">MKAAEEPLASLGLFYQGGGANATMMTPCTVEQMMVALPEGPSTARSVQQTSFDCESQWNALAAAAQQGQQETQAKPLWSQLTSCEPPPTEPELETCVGEHNSVDTTTVPFTDEQQFKKQKVKDAPVLSLPSWPGNTLEQMQSMDFSCVKSEASNWPTTL</sequence>
<organism evidence="2">
    <name type="scientific">Ixodes ricinus</name>
    <name type="common">Common tick</name>
    <name type="synonym">Acarus ricinus</name>
    <dbReference type="NCBI Taxonomy" id="34613"/>
    <lineage>
        <taxon>Eukaryota</taxon>
        <taxon>Metazoa</taxon>
        <taxon>Ecdysozoa</taxon>
        <taxon>Arthropoda</taxon>
        <taxon>Chelicerata</taxon>
        <taxon>Arachnida</taxon>
        <taxon>Acari</taxon>
        <taxon>Parasitiformes</taxon>
        <taxon>Ixodida</taxon>
        <taxon>Ixodoidea</taxon>
        <taxon>Ixodidae</taxon>
        <taxon>Ixodinae</taxon>
        <taxon>Ixodes</taxon>
    </lineage>
</organism>
<proteinExistence type="evidence at transcript level"/>
<feature type="region of interest" description="Disordered" evidence="1">
    <location>
        <begin position="63"/>
        <end position="116"/>
    </location>
</feature>
<evidence type="ECO:0000256" key="1">
    <source>
        <dbReference type="SAM" id="MobiDB-lite"/>
    </source>
</evidence>
<dbReference type="EMBL" id="GANP01015785">
    <property type="protein sequence ID" value="JAB68683.1"/>
    <property type="molecule type" value="mRNA"/>
</dbReference>
<name>V5H795_IXORI</name>
<protein>
    <submittedName>
        <fullName evidence="2">Uncharacterized protein</fullName>
    </submittedName>
</protein>
<evidence type="ECO:0000313" key="2">
    <source>
        <dbReference type="EMBL" id="JAB68683.1"/>
    </source>
</evidence>
<reference evidence="2" key="1">
    <citation type="journal article" date="2015" name="Sci. Rep.">
        <title>Tissue- and time-dependent transcription in Ixodes ricinus salivary glands and midguts when blood feeding on the vertebrate host.</title>
        <authorList>
            <person name="Kotsyfakis M."/>
            <person name="Schwarz A."/>
            <person name="Erhart J."/>
            <person name="Ribeiro J.M."/>
        </authorList>
    </citation>
    <scope>NUCLEOTIDE SEQUENCE</scope>
    <source>
        <tissue evidence="2">Salivary gland and midgut</tissue>
    </source>
</reference>
<dbReference type="AlphaFoldDB" id="V5H795"/>
<feature type="compositionally biased region" description="Polar residues" evidence="1">
    <location>
        <begin position="103"/>
        <end position="113"/>
    </location>
</feature>